<dbReference type="GO" id="GO:0001228">
    <property type="term" value="F:DNA-binding transcription activator activity, RNA polymerase II-specific"/>
    <property type="evidence" value="ECO:0007669"/>
    <property type="project" value="TreeGrafter"/>
</dbReference>
<proteinExistence type="predicted"/>
<dbReference type="SUPFAM" id="SSF57701">
    <property type="entry name" value="Zn2/Cys6 DNA-binding domain"/>
    <property type="match status" value="1"/>
</dbReference>
<evidence type="ECO:0000259" key="3">
    <source>
        <dbReference type="PROSITE" id="PS50048"/>
    </source>
</evidence>
<evidence type="ECO:0000313" key="5">
    <source>
        <dbReference type="Proteomes" id="UP000800035"/>
    </source>
</evidence>
<dbReference type="PANTHER" id="PTHR47784">
    <property type="entry name" value="STEROL UPTAKE CONTROL PROTEIN 2"/>
    <property type="match status" value="1"/>
</dbReference>
<dbReference type="SMART" id="SM00066">
    <property type="entry name" value="GAL4"/>
    <property type="match status" value="1"/>
</dbReference>
<reference evidence="4" key="1">
    <citation type="journal article" date="2020" name="Stud. Mycol.">
        <title>101 Dothideomycetes genomes: a test case for predicting lifestyles and emergence of pathogens.</title>
        <authorList>
            <person name="Haridas S."/>
            <person name="Albert R."/>
            <person name="Binder M."/>
            <person name="Bloem J."/>
            <person name="Labutti K."/>
            <person name="Salamov A."/>
            <person name="Andreopoulos B."/>
            <person name="Baker S."/>
            <person name="Barry K."/>
            <person name="Bills G."/>
            <person name="Bluhm B."/>
            <person name="Cannon C."/>
            <person name="Castanera R."/>
            <person name="Culley D."/>
            <person name="Daum C."/>
            <person name="Ezra D."/>
            <person name="Gonzalez J."/>
            <person name="Henrissat B."/>
            <person name="Kuo A."/>
            <person name="Liang C."/>
            <person name="Lipzen A."/>
            <person name="Lutzoni F."/>
            <person name="Magnuson J."/>
            <person name="Mondo S."/>
            <person name="Nolan M."/>
            <person name="Ohm R."/>
            <person name="Pangilinan J."/>
            <person name="Park H.-J."/>
            <person name="Ramirez L."/>
            <person name="Alfaro M."/>
            <person name="Sun H."/>
            <person name="Tritt A."/>
            <person name="Yoshinaga Y."/>
            <person name="Zwiers L.-H."/>
            <person name="Turgeon B."/>
            <person name="Goodwin S."/>
            <person name="Spatafora J."/>
            <person name="Crous P."/>
            <person name="Grigoriev I."/>
        </authorList>
    </citation>
    <scope>NUCLEOTIDE SEQUENCE</scope>
    <source>
        <strain evidence="4">CBS 675.92</strain>
    </source>
</reference>
<dbReference type="OrthoDB" id="416217at2759"/>
<evidence type="ECO:0000256" key="2">
    <source>
        <dbReference type="SAM" id="MobiDB-lite"/>
    </source>
</evidence>
<keyword evidence="1" id="KW-0539">Nucleus</keyword>
<keyword evidence="5" id="KW-1185">Reference proteome</keyword>
<gene>
    <name evidence="4" type="ORF">CC80DRAFT_371</name>
</gene>
<name>A0A6A5UJZ9_9PLEO</name>
<dbReference type="PROSITE" id="PS50048">
    <property type="entry name" value="ZN2_CY6_FUNGAL_2"/>
    <property type="match status" value="1"/>
</dbReference>
<dbReference type="InterPro" id="IPR001138">
    <property type="entry name" value="Zn2Cys6_DnaBD"/>
</dbReference>
<dbReference type="InterPro" id="IPR036864">
    <property type="entry name" value="Zn2-C6_fun-type_DNA-bd_sf"/>
</dbReference>
<dbReference type="Proteomes" id="UP000800035">
    <property type="component" value="Unassembled WGS sequence"/>
</dbReference>
<dbReference type="PANTHER" id="PTHR47784:SF9">
    <property type="entry name" value="ZN(II)2CYS6 TRANSCRIPTION FACTOR (EUROFUNG)"/>
    <property type="match status" value="1"/>
</dbReference>
<dbReference type="AlphaFoldDB" id="A0A6A5UJZ9"/>
<dbReference type="CDD" id="cd00067">
    <property type="entry name" value="GAL4"/>
    <property type="match status" value="1"/>
</dbReference>
<dbReference type="Pfam" id="PF00172">
    <property type="entry name" value="Zn_clus"/>
    <property type="match status" value="1"/>
</dbReference>
<evidence type="ECO:0000256" key="1">
    <source>
        <dbReference type="ARBA" id="ARBA00023242"/>
    </source>
</evidence>
<organism evidence="4 5">
    <name type="scientific">Byssothecium circinans</name>
    <dbReference type="NCBI Taxonomy" id="147558"/>
    <lineage>
        <taxon>Eukaryota</taxon>
        <taxon>Fungi</taxon>
        <taxon>Dikarya</taxon>
        <taxon>Ascomycota</taxon>
        <taxon>Pezizomycotina</taxon>
        <taxon>Dothideomycetes</taxon>
        <taxon>Pleosporomycetidae</taxon>
        <taxon>Pleosporales</taxon>
        <taxon>Massarineae</taxon>
        <taxon>Massarinaceae</taxon>
        <taxon>Byssothecium</taxon>
    </lineage>
</organism>
<sequence length="472" mass="53492">MPAVVSRFQDGPDRKRRAHVKSRKGCGNCKLRRVKCDETRPRCRKCVAYGVSCDYDGSKPSLDLAAQGSFQVDLFQASPTEKVIDFSVAPHKSPVSINKTMASMVNASVNTSLPGLDPKADGTGSSTLRRVSFWTFTEEHMEILRRFKERTVMTIGNSQTVPTYRDCISHLTFHHPFLMHMVLSLTLMHDAYLATPENEDIGAKYHHASLQHWNTATKLFNNVLSKPIPPSSRDAIWATGALLGAASFAYVEASKAEAAWPLKPSEPTDLDWLKLSEGKKAIWQVANPSRPDSIFHDIAQKMNNVKTPDWVSKPNLSYLPDHLKRLFNITPQSTPQNNVYYFPIVILSRLHGLKLTQDNVVEFLLFMAFIPPEFKNMLEIKDPRALLLLLWWFRKLESGDLWWVMKRAKFEGRAVEAWLERYYDGEEGLARMVASTRQPDSPEQKSERGKTSFPPSVAGWIKERTDATCPVQ</sequence>
<dbReference type="EMBL" id="ML976977">
    <property type="protein sequence ID" value="KAF1963246.1"/>
    <property type="molecule type" value="Genomic_DNA"/>
</dbReference>
<dbReference type="InterPro" id="IPR053157">
    <property type="entry name" value="Sterol_Uptake_Regulator"/>
</dbReference>
<feature type="domain" description="Zn(2)-C6 fungal-type" evidence="3">
    <location>
        <begin position="25"/>
        <end position="55"/>
    </location>
</feature>
<dbReference type="Gene3D" id="4.10.240.10">
    <property type="entry name" value="Zn(2)-C6 fungal-type DNA-binding domain"/>
    <property type="match status" value="1"/>
</dbReference>
<protein>
    <recommendedName>
        <fullName evidence="3">Zn(2)-C6 fungal-type domain-containing protein</fullName>
    </recommendedName>
</protein>
<feature type="compositionally biased region" description="Basic and acidic residues" evidence="2">
    <location>
        <begin position="440"/>
        <end position="450"/>
    </location>
</feature>
<accession>A0A6A5UJZ9</accession>
<feature type="region of interest" description="Disordered" evidence="2">
    <location>
        <begin position="433"/>
        <end position="458"/>
    </location>
</feature>
<dbReference type="GO" id="GO:0008270">
    <property type="term" value="F:zinc ion binding"/>
    <property type="evidence" value="ECO:0007669"/>
    <property type="project" value="InterPro"/>
</dbReference>
<dbReference type="PROSITE" id="PS00463">
    <property type="entry name" value="ZN2_CY6_FUNGAL_1"/>
    <property type="match status" value="1"/>
</dbReference>
<evidence type="ECO:0000313" key="4">
    <source>
        <dbReference type="EMBL" id="KAF1963246.1"/>
    </source>
</evidence>